<name>A0A2J6WNR2_9BACT</name>
<dbReference type="EMBL" id="PNIO01000016">
    <property type="protein sequence ID" value="PMP72044.1"/>
    <property type="molecule type" value="Genomic_DNA"/>
</dbReference>
<gene>
    <name evidence="2" type="ORF">C0186_02295</name>
</gene>
<dbReference type="PANTHER" id="PTHR37804">
    <property type="entry name" value="CDAA REGULATORY PROTEIN CDAR"/>
    <property type="match status" value="1"/>
</dbReference>
<keyword evidence="1" id="KW-0472">Membrane</keyword>
<comment type="caution">
    <text evidence="2">The sequence shown here is derived from an EMBL/GenBank/DDBJ whole genome shotgun (WGS) entry which is preliminary data.</text>
</comment>
<evidence type="ECO:0000256" key="1">
    <source>
        <dbReference type="SAM" id="Phobius"/>
    </source>
</evidence>
<accession>A0A2J6WNR2</accession>
<dbReference type="AlphaFoldDB" id="A0A2J6WNR2"/>
<dbReference type="CDD" id="cd20206">
    <property type="entry name" value="YbbR"/>
    <property type="match status" value="1"/>
</dbReference>
<dbReference type="PANTHER" id="PTHR37804:SF1">
    <property type="entry name" value="CDAA REGULATORY PROTEIN CDAR"/>
    <property type="match status" value="1"/>
</dbReference>
<dbReference type="InterPro" id="IPR012505">
    <property type="entry name" value="YbbR"/>
</dbReference>
<dbReference type="Proteomes" id="UP000242288">
    <property type="component" value="Unassembled WGS sequence"/>
</dbReference>
<keyword evidence="1" id="KW-0812">Transmembrane</keyword>
<evidence type="ECO:0000313" key="3">
    <source>
        <dbReference type="Proteomes" id="UP000242288"/>
    </source>
</evidence>
<feature type="transmembrane region" description="Helical" evidence="1">
    <location>
        <begin position="12"/>
        <end position="30"/>
    </location>
</feature>
<dbReference type="Gene3D" id="2.170.120.30">
    <property type="match status" value="1"/>
</dbReference>
<keyword evidence="1" id="KW-1133">Transmembrane helix</keyword>
<dbReference type="Gene3D" id="2.170.120.40">
    <property type="entry name" value="YbbR-like domain"/>
    <property type="match status" value="1"/>
</dbReference>
<evidence type="ECO:0008006" key="4">
    <source>
        <dbReference type="Google" id="ProtNLM"/>
    </source>
</evidence>
<evidence type="ECO:0000313" key="2">
    <source>
        <dbReference type="EMBL" id="PMP72044.1"/>
    </source>
</evidence>
<proteinExistence type="predicted"/>
<organism evidence="2 3">
    <name type="scientific">Thermodesulfovibrio aggregans</name>
    <dbReference type="NCBI Taxonomy" id="86166"/>
    <lineage>
        <taxon>Bacteria</taxon>
        <taxon>Pseudomonadati</taxon>
        <taxon>Nitrospirota</taxon>
        <taxon>Thermodesulfovibrionia</taxon>
        <taxon>Thermodesulfovibrionales</taxon>
        <taxon>Thermodesulfovibrionaceae</taxon>
        <taxon>Thermodesulfovibrio</taxon>
    </lineage>
</organism>
<dbReference type="InterPro" id="IPR053154">
    <property type="entry name" value="c-di-AMP_regulator"/>
</dbReference>
<dbReference type="Pfam" id="PF07949">
    <property type="entry name" value="YbbR"/>
    <property type="match status" value="2"/>
</dbReference>
<protein>
    <recommendedName>
        <fullName evidence="4">YbbR-like protein</fullName>
    </recommendedName>
</protein>
<sequence>MGRILKKLLAENLTFKLISIALAIFLWFFVTFRGQTETSIEVPIEFKNTPSQMEILKQNVKKVTITISTRERILRELTQNNIRVVIDLTNVKLGENSIPITKSSVKLPRGVEILKIEPSQVKIYMDEKSQKTVPVRVVLTGNPAKEFTVVSVTAEPSTIKIEGAKKELSKIHSIKTEPVDIEGIAEDLKIQAKIDPEGKIFRTDQDTVYINVKLGRKR</sequence>
<reference evidence="2 3" key="1">
    <citation type="submission" date="2018-01" db="EMBL/GenBank/DDBJ databases">
        <title>Metagenomic assembled genomes from two thermal pools in the Uzon Caldera, Kamchatka, Russia.</title>
        <authorList>
            <person name="Wilkins L."/>
            <person name="Ettinger C."/>
        </authorList>
    </citation>
    <scope>NUCLEOTIDE SEQUENCE [LARGE SCALE GENOMIC DNA]</scope>
    <source>
        <strain evidence="2">ZAV-04</strain>
    </source>
</reference>